<dbReference type="Gene3D" id="3.40.50.1820">
    <property type="entry name" value="alpha/beta hydrolase"/>
    <property type="match status" value="1"/>
</dbReference>
<accession>A0A3A9Z9Y9</accession>
<dbReference type="Proteomes" id="UP000281726">
    <property type="component" value="Unassembled WGS sequence"/>
</dbReference>
<dbReference type="AlphaFoldDB" id="A0A3A9Z9Y9"/>
<dbReference type="GO" id="GO:0008610">
    <property type="term" value="P:lipid biosynthetic process"/>
    <property type="evidence" value="ECO:0007669"/>
    <property type="project" value="TreeGrafter"/>
</dbReference>
<organism evidence="3 4">
    <name type="scientific">Micromonospora endolithica</name>
    <dbReference type="NCBI Taxonomy" id="230091"/>
    <lineage>
        <taxon>Bacteria</taxon>
        <taxon>Bacillati</taxon>
        <taxon>Actinomycetota</taxon>
        <taxon>Actinomycetes</taxon>
        <taxon>Micromonosporales</taxon>
        <taxon>Micromonosporaceae</taxon>
        <taxon>Micromonospora</taxon>
    </lineage>
</organism>
<dbReference type="Pfam" id="PF00975">
    <property type="entry name" value="Thioesterase"/>
    <property type="match status" value="1"/>
</dbReference>
<dbReference type="InterPro" id="IPR001031">
    <property type="entry name" value="Thioesterase"/>
</dbReference>
<name>A0A3A9Z9Y9_9ACTN</name>
<comment type="caution">
    <text evidence="3">The sequence shown here is derived from an EMBL/GenBank/DDBJ whole genome shotgun (WGS) entry which is preliminary data.</text>
</comment>
<evidence type="ECO:0000259" key="2">
    <source>
        <dbReference type="Pfam" id="PF00975"/>
    </source>
</evidence>
<dbReference type="PANTHER" id="PTHR11487">
    <property type="entry name" value="THIOESTERASE"/>
    <property type="match status" value="1"/>
</dbReference>
<comment type="similarity">
    <text evidence="1">Belongs to the thioesterase family.</text>
</comment>
<dbReference type="EMBL" id="RBAK01000006">
    <property type="protein sequence ID" value="RKN45332.1"/>
    <property type="molecule type" value="Genomic_DNA"/>
</dbReference>
<evidence type="ECO:0000313" key="4">
    <source>
        <dbReference type="Proteomes" id="UP000281726"/>
    </source>
</evidence>
<proteinExistence type="inferred from homology"/>
<dbReference type="PANTHER" id="PTHR11487:SF0">
    <property type="entry name" value="S-ACYL FATTY ACID SYNTHASE THIOESTERASE, MEDIUM CHAIN"/>
    <property type="match status" value="1"/>
</dbReference>
<keyword evidence="4" id="KW-1185">Reference proteome</keyword>
<protein>
    <submittedName>
        <fullName evidence="3">Thioesterase</fullName>
    </submittedName>
</protein>
<dbReference type="OrthoDB" id="8480037at2"/>
<dbReference type="RefSeq" id="WP_120729396.1">
    <property type="nucleotide sequence ID" value="NZ_RBAK01000006.1"/>
</dbReference>
<sequence>MVSPLTLYCLPYAGGSARVFADWADSLPAGVTIEALELPGRGLRFHEDPVDRLEPLVAELLGAVLSRPGQRFAVLGYSYGSLLAFELCRRLEHYYGLVAEHLFVAAMRAPGVPRVEPPVSALPDDRFRDHIRSLGGTPPEVLAHDALMEILLPVLRADFTVVDDYSYRGLPVSCPVTAFGGFDDVGVTPDALTAWTGCTTGPFALQMFPGGHFFLRTARDELLSRLAGTLAPIAGPTPLRRRA</sequence>
<dbReference type="InterPro" id="IPR029058">
    <property type="entry name" value="AB_hydrolase_fold"/>
</dbReference>
<evidence type="ECO:0000313" key="3">
    <source>
        <dbReference type="EMBL" id="RKN45332.1"/>
    </source>
</evidence>
<gene>
    <name evidence="3" type="ORF">D7223_17065</name>
</gene>
<dbReference type="InterPro" id="IPR012223">
    <property type="entry name" value="TEII"/>
</dbReference>
<reference evidence="3 4" key="1">
    <citation type="journal article" date="2004" name="Syst. Appl. Microbiol.">
        <title>Cryptoendolithic actinomycetes from antarctic sandstone rock samples: Micromonospora endolithica sp. nov. and two isolates related to Micromonospora coerulea Jensen 1932.</title>
        <authorList>
            <person name="Hirsch P."/>
            <person name="Mevs U."/>
            <person name="Kroppenstedt R.M."/>
            <person name="Schumann P."/>
            <person name="Stackebrandt E."/>
        </authorList>
    </citation>
    <scope>NUCLEOTIDE SEQUENCE [LARGE SCALE GENOMIC DNA]</scope>
    <source>
        <strain evidence="3 4">JCM 12677</strain>
    </source>
</reference>
<dbReference type="SUPFAM" id="SSF53474">
    <property type="entry name" value="alpha/beta-Hydrolases"/>
    <property type="match status" value="1"/>
</dbReference>
<feature type="domain" description="Thioesterase" evidence="2">
    <location>
        <begin position="6"/>
        <end position="226"/>
    </location>
</feature>
<evidence type="ECO:0000256" key="1">
    <source>
        <dbReference type="ARBA" id="ARBA00007169"/>
    </source>
</evidence>